<dbReference type="STRING" id="56723.ENSLBEP00000002489"/>
<dbReference type="GeneTree" id="ENSGT00950000182996"/>
<evidence type="ECO:0000256" key="8">
    <source>
        <dbReference type="ARBA" id="ARBA00047899"/>
    </source>
</evidence>
<keyword evidence="15" id="KW-1185">Reference proteome</keyword>
<dbReference type="PROSITE" id="PS00108">
    <property type="entry name" value="PROTEIN_KINASE_ST"/>
    <property type="match status" value="1"/>
</dbReference>
<dbReference type="GO" id="GO:0004674">
    <property type="term" value="F:protein serine/threonine kinase activity"/>
    <property type="evidence" value="ECO:0007669"/>
    <property type="project" value="UniProtKB-KW"/>
</dbReference>
<dbReference type="InterPro" id="IPR017441">
    <property type="entry name" value="Protein_kinase_ATP_BS"/>
</dbReference>
<evidence type="ECO:0000256" key="4">
    <source>
        <dbReference type="ARBA" id="ARBA00022679"/>
    </source>
</evidence>
<keyword evidence="5 10" id="KW-0547">Nucleotide-binding</keyword>
<dbReference type="SMART" id="SM00220">
    <property type="entry name" value="S_TKc"/>
    <property type="match status" value="1"/>
</dbReference>
<feature type="domain" description="Protein kinase" evidence="13">
    <location>
        <begin position="153"/>
        <end position="424"/>
    </location>
</feature>
<dbReference type="InterPro" id="IPR000719">
    <property type="entry name" value="Prot_kinase_dom"/>
</dbReference>
<dbReference type="InterPro" id="IPR051138">
    <property type="entry name" value="PIM_Ser/Thr_kinase"/>
</dbReference>
<dbReference type="GO" id="GO:0043066">
    <property type="term" value="P:negative regulation of apoptotic process"/>
    <property type="evidence" value="ECO:0007669"/>
    <property type="project" value="TreeGrafter"/>
</dbReference>
<feature type="compositionally biased region" description="Basic and acidic residues" evidence="12">
    <location>
        <begin position="36"/>
        <end position="59"/>
    </location>
</feature>
<evidence type="ECO:0000256" key="9">
    <source>
        <dbReference type="ARBA" id="ARBA00048679"/>
    </source>
</evidence>
<dbReference type="GO" id="GO:0005524">
    <property type="term" value="F:ATP binding"/>
    <property type="evidence" value="ECO:0007669"/>
    <property type="project" value="UniProtKB-UniRule"/>
</dbReference>
<dbReference type="InParanoid" id="A0A3Q3L0W9"/>
<dbReference type="InterPro" id="IPR011009">
    <property type="entry name" value="Kinase-like_dom_sf"/>
</dbReference>
<dbReference type="Proteomes" id="UP000261660">
    <property type="component" value="Unplaced"/>
</dbReference>
<dbReference type="Ensembl" id="ENSLBET00000002624.1">
    <property type="protein sequence ID" value="ENSLBEP00000002489.1"/>
    <property type="gene ID" value="ENSLBEG00000001968.1"/>
</dbReference>
<feature type="binding site" evidence="10">
    <location>
        <position position="192"/>
    </location>
    <ligand>
        <name>ATP</name>
        <dbReference type="ChEBI" id="CHEBI:30616"/>
    </ligand>
</feature>
<protein>
    <recommendedName>
        <fullName evidence="2">non-specific serine/threonine protein kinase</fullName>
        <ecNumber evidence="2">2.7.11.1</ecNumber>
    </recommendedName>
</protein>
<dbReference type="InterPro" id="IPR008271">
    <property type="entry name" value="Ser/Thr_kinase_AS"/>
</dbReference>
<keyword evidence="7 10" id="KW-0067">ATP-binding</keyword>
<feature type="compositionally biased region" description="Basic and acidic residues" evidence="12">
    <location>
        <begin position="117"/>
        <end position="135"/>
    </location>
</feature>
<evidence type="ECO:0000256" key="1">
    <source>
        <dbReference type="ARBA" id="ARBA00005505"/>
    </source>
</evidence>
<dbReference type="AlphaFoldDB" id="A0A3Q3L0W9"/>
<feature type="compositionally biased region" description="Polar residues" evidence="12">
    <location>
        <begin position="20"/>
        <end position="35"/>
    </location>
</feature>
<sequence>MGRTTSKKCKTLHPPARRMCNSQVLSFKEGTSSITESRDLPVSTRREKNNSSTDRDSPKQRTRASQSDSAGTGGKKRKSSEDQEDIRKRQRTSDPDPSKYSPKVTGTKRKAPEEDDGLRKRQRQEDTSSSKEAAKSNKATTVETSRLQFEEKYQQLHSLGEGGHGSVYAGLRRADHFPVAIKLIPRDNVICKGVTVKSRMLPLEVAVMMKLAKGAAREEGKSASISLLDFYDLDQELILILERPVPAVDLLKYIEVRGGSLQEEEGREIVKQLVEAARELQSKNIFHRDIKVENILIETGAQVPRVRLIDFGLSCFTKKRSSYKVFYGTPDHIPPEWYQSWIYRAGPTTVWQLGVVLYDMLHRNRFETTSYLNNRINISEELSQSCQAFLQGNLVCKKNQQQVKHIIKDAQRHKYPPPPLSLLE</sequence>
<feature type="region of interest" description="Disordered" evidence="12">
    <location>
        <begin position="1"/>
        <end position="146"/>
    </location>
</feature>
<comment type="similarity">
    <text evidence="1">Belongs to the protein kinase superfamily. CAMK Ser/Thr protein kinase family. PIM subfamily.</text>
</comment>
<dbReference type="Gene3D" id="1.10.510.10">
    <property type="entry name" value="Transferase(Phosphotransferase) domain 1"/>
    <property type="match status" value="1"/>
</dbReference>
<dbReference type="PROSITE" id="PS00107">
    <property type="entry name" value="PROTEIN_KINASE_ATP"/>
    <property type="match status" value="1"/>
</dbReference>
<dbReference type="Pfam" id="PF00069">
    <property type="entry name" value="Pkinase"/>
    <property type="match status" value="1"/>
</dbReference>
<evidence type="ECO:0000256" key="12">
    <source>
        <dbReference type="SAM" id="MobiDB-lite"/>
    </source>
</evidence>
<evidence type="ECO:0000256" key="3">
    <source>
        <dbReference type="ARBA" id="ARBA00022527"/>
    </source>
</evidence>
<evidence type="ECO:0000256" key="5">
    <source>
        <dbReference type="ARBA" id="ARBA00022741"/>
    </source>
</evidence>
<keyword evidence="3 11" id="KW-0723">Serine/threonine-protein kinase</keyword>
<evidence type="ECO:0000313" key="14">
    <source>
        <dbReference type="Ensembl" id="ENSLBEP00000002489.1"/>
    </source>
</evidence>
<feature type="compositionally biased region" description="Basic and acidic residues" evidence="12">
    <location>
        <begin position="79"/>
        <end position="97"/>
    </location>
</feature>
<feature type="compositionally biased region" description="Basic residues" evidence="12">
    <location>
        <begin position="1"/>
        <end position="11"/>
    </location>
</feature>
<dbReference type="PROSITE" id="PS50011">
    <property type="entry name" value="PROTEIN_KINASE_DOM"/>
    <property type="match status" value="1"/>
</dbReference>
<evidence type="ECO:0000256" key="7">
    <source>
        <dbReference type="ARBA" id="ARBA00022840"/>
    </source>
</evidence>
<evidence type="ECO:0000256" key="10">
    <source>
        <dbReference type="PROSITE-ProRule" id="PRU10141"/>
    </source>
</evidence>
<dbReference type="GO" id="GO:0005737">
    <property type="term" value="C:cytoplasm"/>
    <property type="evidence" value="ECO:0007669"/>
    <property type="project" value="TreeGrafter"/>
</dbReference>
<dbReference type="SUPFAM" id="SSF56112">
    <property type="entry name" value="Protein kinase-like (PK-like)"/>
    <property type="match status" value="1"/>
</dbReference>
<organism evidence="14 15">
    <name type="scientific">Labrus bergylta</name>
    <name type="common">ballan wrasse</name>
    <dbReference type="NCBI Taxonomy" id="56723"/>
    <lineage>
        <taxon>Eukaryota</taxon>
        <taxon>Metazoa</taxon>
        <taxon>Chordata</taxon>
        <taxon>Craniata</taxon>
        <taxon>Vertebrata</taxon>
        <taxon>Euteleostomi</taxon>
        <taxon>Actinopterygii</taxon>
        <taxon>Neopterygii</taxon>
        <taxon>Teleostei</taxon>
        <taxon>Neoteleostei</taxon>
        <taxon>Acanthomorphata</taxon>
        <taxon>Eupercaria</taxon>
        <taxon>Labriformes</taxon>
        <taxon>Labridae</taxon>
        <taxon>Labrus</taxon>
    </lineage>
</organism>
<reference evidence="14" key="2">
    <citation type="submission" date="2025-09" db="UniProtKB">
        <authorList>
            <consortium name="Ensembl"/>
        </authorList>
    </citation>
    <scope>IDENTIFICATION</scope>
</reference>
<proteinExistence type="inferred from homology"/>
<dbReference type="GO" id="GO:0007346">
    <property type="term" value="P:regulation of mitotic cell cycle"/>
    <property type="evidence" value="ECO:0007669"/>
    <property type="project" value="TreeGrafter"/>
</dbReference>
<name>A0A3Q3L0W9_9LABR</name>
<reference evidence="14" key="1">
    <citation type="submission" date="2025-08" db="UniProtKB">
        <authorList>
            <consortium name="Ensembl"/>
        </authorList>
    </citation>
    <scope>IDENTIFICATION</scope>
</reference>
<dbReference type="Gene3D" id="3.30.200.20">
    <property type="entry name" value="Phosphorylase Kinase, domain 1"/>
    <property type="match status" value="1"/>
</dbReference>
<dbReference type="EC" id="2.7.11.1" evidence="2"/>
<dbReference type="PANTHER" id="PTHR22984:SF11">
    <property type="entry name" value="AURORA KINASE-RELATED"/>
    <property type="match status" value="1"/>
</dbReference>
<evidence type="ECO:0000313" key="15">
    <source>
        <dbReference type="Proteomes" id="UP000261660"/>
    </source>
</evidence>
<keyword evidence="4" id="KW-0808">Transferase</keyword>
<keyword evidence="6" id="KW-0418">Kinase</keyword>
<accession>A0A3Q3L0W9</accession>
<comment type="catalytic activity">
    <reaction evidence="8">
        <text>L-threonyl-[protein] + ATP = O-phospho-L-threonyl-[protein] + ADP + H(+)</text>
        <dbReference type="Rhea" id="RHEA:46608"/>
        <dbReference type="Rhea" id="RHEA-COMP:11060"/>
        <dbReference type="Rhea" id="RHEA-COMP:11605"/>
        <dbReference type="ChEBI" id="CHEBI:15378"/>
        <dbReference type="ChEBI" id="CHEBI:30013"/>
        <dbReference type="ChEBI" id="CHEBI:30616"/>
        <dbReference type="ChEBI" id="CHEBI:61977"/>
        <dbReference type="ChEBI" id="CHEBI:456216"/>
        <dbReference type="EC" id="2.7.11.1"/>
    </reaction>
</comment>
<evidence type="ECO:0000256" key="6">
    <source>
        <dbReference type="ARBA" id="ARBA00022777"/>
    </source>
</evidence>
<comment type="catalytic activity">
    <reaction evidence="9">
        <text>L-seryl-[protein] + ATP = O-phospho-L-seryl-[protein] + ADP + H(+)</text>
        <dbReference type="Rhea" id="RHEA:17989"/>
        <dbReference type="Rhea" id="RHEA-COMP:9863"/>
        <dbReference type="Rhea" id="RHEA-COMP:11604"/>
        <dbReference type="ChEBI" id="CHEBI:15378"/>
        <dbReference type="ChEBI" id="CHEBI:29999"/>
        <dbReference type="ChEBI" id="CHEBI:30616"/>
        <dbReference type="ChEBI" id="CHEBI:83421"/>
        <dbReference type="ChEBI" id="CHEBI:456216"/>
        <dbReference type="EC" id="2.7.11.1"/>
    </reaction>
</comment>
<dbReference type="PANTHER" id="PTHR22984">
    <property type="entry name" value="SERINE/THREONINE-PROTEIN KINASE PIM"/>
    <property type="match status" value="1"/>
</dbReference>
<evidence type="ECO:0000259" key="13">
    <source>
        <dbReference type="PROSITE" id="PS50011"/>
    </source>
</evidence>
<dbReference type="FunFam" id="3.30.200.20:FF:000475">
    <property type="entry name" value="Serine/threonine-protein kinase"/>
    <property type="match status" value="1"/>
</dbReference>
<evidence type="ECO:0000256" key="2">
    <source>
        <dbReference type="ARBA" id="ARBA00012513"/>
    </source>
</evidence>
<evidence type="ECO:0000256" key="11">
    <source>
        <dbReference type="RuleBase" id="RU000304"/>
    </source>
</evidence>